<feature type="transmembrane region" description="Helical" evidence="1">
    <location>
        <begin position="65"/>
        <end position="84"/>
    </location>
</feature>
<keyword evidence="3" id="KW-1185">Reference proteome</keyword>
<dbReference type="RefSeq" id="WP_165093166.1">
    <property type="nucleotide sequence ID" value="NZ_JAAKGU010000001.1"/>
</dbReference>
<dbReference type="AlphaFoldDB" id="A0A6M1PEQ7"/>
<keyword evidence="1" id="KW-1133">Transmembrane helix</keyword>
<dbReference type="PANTHER" id="PTHR34821">
    <property type="entry name" value="INNER MEMBRANE PROTEIN YDCZ"/>
    <property type="match status" value="1"/>
</dbReference>
<dbReference type="Pfam" id="PF04657">
    <property type="entry name" value="DMT_YdcZ"/>
    <property type="match status" value="1"/>
</dbReference>
<feature type="transmembrane region" description="Helical" evidence="1">
    <location>
        <begin position="121"/>
        <end position="139"/>
    </location>
</feature>
<feature type="transmembrane region" description="Helical" evidence="1">
    <location>
        <begin position="90"/>
        <end position="109"/>
    </location>
</feature>
<evidence type="ECO:0000313" key="3">
    <source>
        <dbReference type="Proteomes" id="UP000480151"/>
    </source>
</evidence>
<organism evidence="2 3">
    <name type="scientific">Paenibacillus apii</name>
    <dbReference type="NCBI Taxonomy" id="1850370"/>
    <lineage>
        <taxon>Bacteria</taxon>
        <taxon>Bacillati</taxon>
        <taxon>Bacillota</taxon>
        <taxon>Bacilli</taxon>
        <taxon>Bacillales</taxon>
        <taxon>Paenibacillaceae</taxon>
        <taxon>Paenibacillus</taxon>
    </lineage>
</organism>
<name>A0A6M1PEQ7_9BACL</name>
<accession>A0A6M1PEQ7</accession>
<feature type="transmembrane region" description="Helical" evidence="1">
    <location>
        <begin position="32"/>
        <end position="53"/>
    </location>
</feature>
<reference evidence="2 3" key="1">
    <citation type="submission" date="2020-02" db="EMBL/GenBank/DDBJ databases">
        <authorList>
            <person name="Gao J."/>
            <person name="Sun J."/>
        </authorList>
    </citation>
    <scope>NUCLEOTIDE SEQUENCE [LARGE SCALE GENOMIC DNA]</scope>
    <source>
        <strain evidence="2 3">7124</strain>
    </source>
</reference>
<dbReference type="Proteomes" id="UP000480151">
    <property type="component" value="Unassembled WGS sequence"/>
</dbReference>
<evidence type="ECO:0000313" key="2">
    <source>
        <dbReference type="EMBL" id="NGM80825.1"/>
    </source>
</evidence>
<gene>
    <name evidence="2" type="ORF">G5B47_00210</name>
</gene>
<dbReference type="EMBL" id="JAAKGU010000001">
    <property type="protein sequence ID" value="NGM80825.1"/>
    <property type="molecule type" value="Genomic_DNA"/>
</dbReference>
<protein>
    <submittedName>
        <fullName evidence="2">DMT family transporter</fullName>
    </submittedName>
</protein>
<dbReference type="GO" id="GO:0005886">
    <property type="term" value="C:plasma membrane"/>
    <property type="evidence" value="ECO:0007669"/>
    <property type="project" value="TreeGrafter"/>
</dbReference>
<dbReference type="InterPro" id="IPR006750">
    <property type="entry name" value="YdcZ"/>
</dbReference>
<keyword evidence="1" id="KW-0472">Membrane</keyword>
<dbReference type="PANTHER" id="PTHR34821:SF3">
    <property type="entry name" value="MEMBRANE PROTEIN"/>
    <property type="match status" value="1"/>
</dbReference>
<evidence type="ECO:0000256" key="1">
    <source>
        <dbReference type="SAM" id="Phobius"/>
    </source>
</evidence>
<proteinExistence type="predicted"/>
<sequence length="141" mass="15382">MRGLLFAFLAGAFITLQGVANSRISQDIGTWQAATVTQLTGFLMALLILFVVRDGNRRGLRQVKPLYLIGGAFAAVIIFSEVTAIRQVGVTFTISALLIAQLCLTFLIDSNGWFSVMKRKMKLPQFIGLGLMVAGVIILKF</sequence>
<keyword evidence="1" id="KW-0812">Transmembrane</keyword>
<comment type="caution">
    <text evidence="2">The sequence shown here is derived from an EMBL/GenBank/DDBJ whole genome shotgun (WGS) entry which is preliminary data.</text>
</comment>